<dbReference type="EMBL" id="JBEUSY010000328">
    <property type="protein sequence ID" value="KAL1238213.1"/>
    <property type="molecule type" value="Genomic_DNA"/>
</dbReference>
<evidence type="ECO:0000313" key="3">
    <source>
        <dbReference type="Proteomes" id="UP001558632"/>
    </source>
</evidence>
<dbReference type="Proteomes" id="UP001558632">
    <property type="component" value="Unassembled WGS sequence"/>
</dbReference>
<organism evidence="2 3">
    <name type="scientific">Trichinella spiralis</name>
    <name type="common">Trichina worm</name>
    <dbReference type="NCBI Taxonomy" id="6334"/>
    <lineage>
        <taxon>Eukaryota</taxon>
        <taxon>Metazoa</taxon>
        <taxon>Ecdysozoa</taxon>
        <taxon>Nematoda</taxon>
        <taxon>Enoplea</taxon>
        <taxon>Dorylaimia</taxon>
        <taxon>Trichinellida</taxon>
        <taxon>Trichinellidae</taxon>
        <taxon>Trichinella</taxon>
    </lineage>
</organism>
<evidence type="ECO:0000313" key="2">
    <source>
        <dbReference type="EMBL" id="KAL1238213.1"/>
    </source>
</evidence>
<comment type="caution">
    <text evidence="2">The sequence shown here is derived from an EMBL/GenBank/DDBJ whole genome shotgun (WGS) entry which is preliminary data.</text>
</comment>
<feature type="region of interest" description="Disordered" evidence="1">
    <location>
        <begin position="49"/>
        <end position="104"/>
    </location>
</feature>
<accession>A0ABR3KH32</accession>
<feature type="compositionally biased region" description="Polar residues" evidence="1">
    <location>
        <begin position="94"/>
        <end position="104"/>
    </location>
</feature>
<protein>
    <submittedName>
        <fullName evidence="2">ABC transporter G family member</fullName>
    </submittedName>
</protein>
<keyword evidence="3" id="KW-1185">Reference proteome</keyword>
<sequence length="104" mass="11565">MLLAAWVSIVAVAEWEERTHVLTHTHTHTRHIDTANGLERTCAWHDEAQGRGGAVGAPAPKWRKTSQQADAAGREEKTDASFQLAPPAERHFSQFPTTDHCQSR</sequence>
<evidence type="ECO:0000256" key="1">
    <source>
        <dbReference type="SAM" id="MobiDB-lite"/>
    </source>
</evidence>
<gene>
    <name evidence="2" type="ORF">TSPI_05204</name>
</gene>
<reference evidence="2 3" key="1">
    <citation type="submission" date="2024-07" db="EMBL/GenBank/DDBJ databases">
        <title>Enhanced genomic and transcriptomic resources for Trichinella pseudospiralis and T. spiralis underpin the discovery of pronounced molecular differences between stages and species.</title>
        <authorList>
            <person name="Pasi K.K."/>
            <person name="La Rosa G."/>
            <person name="Gomez-Morales M.A."/>
            <person name="Tosini F."/>
            <person name="Sumanam S."/>
            <person name="Young N.D."/>
            <person name="Chang B.C."/>
            <person name="Robin G.B."/>
        </authorList>
    </citation>
    <scope>NUCLEOTIDE SEQUENCE [LARGE SCALE GENOMIC DNA]</scope>
    <source>
        <strain evidence="2">ISS534</strain>
    </source>
</reference>
<proteinExistence type="predicted"/>
<name>A0ABR3KH32_TRISP</name>